<dbReference type="Pfam" id="PF10099">
    <property type="entry name" value="RskA_C"/>
    <property type="match status" value="1"/>
</dbReference>
<keyword evidence="9" id="KW-0175">Coiled coil</keyword>
<dbReference type="InterPro" id="IPR018764">
    <property type="entry name" value="RskA_C"/>
</dbReference>
<evidence type="ECO:0000256" key="3">
    <source>
        <dbReference type="ARBA" id="ARBA00022475"/>
    </source>
</evidence>
<dbReference type="InterPro" id="IPR041916">
    <property type="entry name" value="Anti_sigma_zinc_sf"/>
</dbReference>
<dbReference type="RefSeq" id="WP_188369420.1">
    <property type="nucleotide sequence ID" value="NZ_BMFH01000001.1"/>
</dbReference>
<feature type="domain" description="Anti-sigma K factor RskA C-terminal" evidence="11">
    <location>
        <begin position="99"/>
        <end position="252"/>
    </location>
</feature>
<dbReference type="PANTHER" id="PTHR37461:SF1">
    <property type="entry name" value="ANTI-SIGMA-K FACTOR RSKA"/>
    <property type="match status" value="1"/>
</dbReference>
<evidence type="ECO:0000256" key="2">
    <source>
        <dbReference type="ARBA" id="ARBA00004236"/>
    </source>
</evidence>
<gene>
    <name evidence="12" type="ORF">GCM10011361_08140</name>
</gene>
<dbReference type="Gene3D" id="1.10.10.1320">
    <property type="entry name" value="Anti-sigma factor, zinc-finger domain"/>
    <property type="match status" value="1"/>
</dbReference>
<proteinExistence type="predicted"/>
<evidence type="ECO:0000256" key="7">
    <source>
        <dbReference type="ARBA" id="ARBA00029829"/>
    </source>
</evidence>
<dbReference type="PANTHER" id="PTHR37461">
    <property type="entry name" value="ANTI-SIGMA-K FACTOR RSKA"/>
    <property type="match status" value="1"/>
</dbReference>
<dbReference type="InterPro" id="IPR051474">
    <property type="entry name" value="Anti-sigma-K/W_factor"/>
</dbReference>
<feature type="transmembrane region" description="Helical" evidence="10">
    <location>
        <begin position="97"/>
        <end position="115"/>
    </location>
</feature>
<sequence>MDRKTILEKGLLLPYLLDELDEKERLEVEKVLAEDAILKAELNSLESSFEKMALENAVAPPSSIRKRLEDTLGAAGTTPDEKVRSIRPKTGFDGTRLLVAASLAALFALTSFWFYSRWQDAEENIRLVREEQQQLQKSIEVLSNELQDVQQLNGLLADRDVIPVLMEGNRLSPEARAVAFLNHKTRSVLVNPKALPKLSTEETYQMWADVDGEMINMGLVPTDQDLVSLAYIEGAESLNITIEPKGGSEHPTVERLISNVYL</sequence>
<name>A0ABQ1QSB2_9FLAO</name>
<evidence type="ECO:0000256" key="9">
    <source>
        <dbReference type="SAM" id="Coils"/>
    </source>
</evidence>
<evidence type="ECO:0000313" key="13">
    <source>
        <dbReference type="Proteomes" id="UP000625780"/>
    </source>
</evidence>
<keyword evidence="4 10" id="KW-0812">Transmembrane</keyword>
<evidence type="ECO:0000256" key="4">
    <source>
        <dbReference type="ARBA" id="ARBA00022692"/>
    </source>
</evidence>
<reference evidence="13" key="1">
    <citation type="journal article" date="2019" name="Int. J. Syst. Evol. Microbiol.">
        <title>The Global Catalogue of Microorganisms (GCM) 10K type strain sequencing project: providing services to taxonomists for standard genome sequencing and annotation.</title>
        <authorList>
            <consortium name="The Broad Institute Genomics Platform"/>
            <consortium name="The Broad Institute Genome Sequencing Center for Infectious Disease"/>
            <person name="Wu L."/>
            <person name="Ma J."/>
        </authorList>
    </citation>
    <scope>NUCLEOTIDE SEQUENCE [LARGE SCALE GENOMIC DNA]</scope>
    <source>
        <strain evidence="13">CGMCC 1.12606</strain>
    </source>
</reference>
<dbReference type="EMBL" id="BMFH01000001">
    <property type="protein sequence ID" value="GGD43529.1"/>
    <property type="molecule type" value="Genomic_DNA"/>
</dbReference>
<feature type="coiled-coil region" evidence="9">
    <location>
        <begin position="118"/>
        <end position="152"/>
    </location>
</feature>
<dbReference type="Proteomes" id="UP000625780">
    <property type="component" value="Unassembled WGS sequence"/>
</dbReference>
<keyword evidence="13" id="KW-1185">Reference proteome</keyword>
<evidence type="ECO:0000256" key="5">
    <source>
        <dbReference type="ARBA" id="ARBA00022989"/>
    </source>
</evidence>
<keyword evidence="3" id="KW-1003">Cell membrane</keyword>
<evidence type="ECO:0000256" key="1">
    <source>
        <dbReference type="ARBA" id="ARBA00004167"/>
    </source>
</evidence>
<evidence type="ECO:0000256" key="6">
    <source>
        <dbReference type="ARBA" id="ARBA00023136"/>
    </source>
</evidence>
<evidence type="ECO:0000259" key="11">
    <source>
        <dbReference type="Pfam" id="PF10099"/>
    </source>
</evidence>
<evidence type="ECO:0000256" key="8">
    <source>
        <dbReference type="ARBA" id="ARBA00030803"/>
    </source>
</evidence>
<organism evidence="12 13">
    <name type="scientific">Muriicola marianensis</name>
    <dbReference type="NCBI Taxonomy" id="1324801"/>
    <lineage>
        <taxon>Bacteria</taxon>
        <taxon>Pseudomonadati</taxon>
        <taxon>Bacteroidota</taxon>
        <taxon>Flavobacteriia</taxon>
        <taxon>Flavobacteriales</taxon>
        <taxon>Flavobacteriaceae</taxon>
        <taxon>Muriicola</taxon>
    </lineage>
</organism>
<accession>A0ABQ1QSB2</accession>
<protein>
    <recommendedName>
        <fullName evidence="8">Regulator of SigK</fullName>
    </recommendedName>
    <alternativeName>
        <fullName evidence="7">Sigma-K anti-sigma factor RskA</fullName>
    </alternativeName>
</protein>
<evidence type="ECO:0000256" key="10">
    <source>
        <dbReference type="SAM" id="Phobius"/>
    </source>
</evidence>
<comment type="subcellular location">
    <subcellularLocation>
        <location evidence="2">Cell membrane</location>
    </subcellularLocation>
    <subcellularLocation>
        <location evidence="1">Membrane</location>
        <topology evidence="1">Single-pass membrane protein</topology>
    </subcellularLocation>
</comment>
<keyword evidence="5 10" id="KW-1133">Transmembrane helix</keyword>
<comment type="caution">
    <text evidence="12">The sequence shown here is derived from an EMBL/GenBank/DDBJ whole genome shotgun (WGS) entry which is preliminary data.</text>
</comment>
<evidence type="ECO:0000313" key="12">
    <source>
        <dbReference type="EMBL" id="GGD43529.1"/>
    </source>
</evidence>
<keyword evidence="6 10" id="KW-0472">Membrane</keyword>